<dbReference type="AlphaFoldDB" id="A0A484FVX2"/>
<evidence type="ECO:0000256" key="1">
    <source>
        <dbReference type="SAM" id="SignalP"/>
    </source>
</evidence>
<sequence>MYNTFSGPLFVLVCLPCTLVFLRLSRGSEIFFRNGPNVALSLKTPNGHIFCAPSSYTLHTLLPHFATPRVLPLSQKK</sequence>
<evidence type="ECO:0008006" key="4">
    <source>
        <dbReference type="Google" id="ProtNLM"/>
    </source>
</evidence>
<feature type="signal peptide" evidence="1">
    <location>
        <begin position="1"/>
        <end position="27"/>
    </location>
</feature>
<gene>
    <name evidence="2" type="ORF">Cob_v005033</name>
</gene>
<protein>
    <recommendedName>
        <fullName evidence="4">Secreted protein</fullName>
    </recommendedName>
</protein>
<dbReference type="Proteomes" id="UP000014480">
    <property type="component" value="Unassembled WGS sequence"/>
</dbReference>
<accession>A0A484FVX2</accession>
<comment type="caution">
    <text evidence="2">The sequence shown here is derived from an EMBL/GenBank/DDBJ whole genome shotgun (WGS) entry which is preliminary data.</text>
</comment>
<dbReference type="EMBL" id="AMCV02000011">
    <property type="protein sequence ID" value="TDZ22168.1"/>
    <property type="molecule type" value="Genomic_DNA"/>
</dbReference>
<reference evidence="3" key="1">
    <citation type="journal article" date="2013" name="New Phytol.">
        <title>Comparative genomic and transcriptomic analyses reveal the hemibiotrophic stage shift of Colletotrichum fungi.</title>
        <authorList>
            <person name="Gan P."/>
            <person name="Ikeda K."/>
            <person name="Irieda H."/>
            <person name="Narusaka M."/>
            <person name="O'Connell R.J."/>
            <person name="Narusaka Y."/>
            <person name="Takano Y."/>
            <person name="Kubo Y."/>
            <person name="Shirasu K."/>
        </authorList>
    </citation>
    <scope>NUCLEOTIDE SEQUENCE [LARGE SCALE GENOMIC DNA]</scope>
    <source>
        <strain evidence="3">104-T / ATCC 96160 / CBS 514.97 / LARS 414 / MAFF 240422</strain>
    </source>
</reference>
<organism evidence="2 3">
    <name type="scientific">Colletotrichum orbiculare (strain 104-T / ATCC 96160 / CBS 514.97 / LARS 414 / MAFF 240422)</name>
    <name type="common">Cucumber anthracnose fungus</name>
    <name type="synonym">Colletotrichum lagenarium</name>
    <dbReference type="NCBI Taxonomy" id="1213857"/>
    <lineage>
        <taxon>Eukaryota</taxon>
        <taxon>Fungi</taxon>
        <taxon>Dikarya</taxon>
        <taxon>Ascomycota</taxon>
        <taxon>Pezizomycotina</taxon>
        <taxon>Sordariomycetes</taxon>
        <taxon>Hypocreomycetidae</taxon>
        <taxon>Glomerellales</taxon>
        <taxon>Glomerellaceae</taxon>
        <taxon>Colletotrichum</taxon>
        <taxon>Colletotrichum orbiculare species complex</taxon>
    </lineage>
</organism>
<name>A0A484FVX2_COLOR</name>
<evidence type="ECO:0000313" key="2">
    <source>
        <dbReference type="EMBL" id="TDZ22168.1"/>
    </source>
</evidence>
<feature type="chain" id="PRO_5019719196" description="Secreted protein" evidence="1">
    <location>
        <begin position="28"/>
        <end position="77"/>
    </location>
</feature>
<keyword evidence="3" id="KW-1185">Reference proteome</keyword>
<keyword evidence="1" id="KW-0732">Signal</keyword>
<evidence type="ECO:0000313" key="3">
    <source>
        <dbReference type="Proteomes" id="UP000014480"/>
    </source>
</evidence>
<reference evidence="3" key="2">
    <citation type="journal article" date="2019" name="Mol. Plant Microbe Interact.">
        <title>Genome sequence resources for four phytopathogenic fungi from the Colletotrichum orbiculare species complex.</title>
        <authorList>
            <person name="Gan P."/>
            <person name="Tsushima A."/>
            <person name="Narusaka M."/>
            <person name="Narusaka Y."/>
            <person name="Takano Y."/>
            <person name="Kubo Y."/>
            <person name="Shirasu K."/>
        </authorList>
    </citation>
    <scope>GENOME REANNOTATION</scope>
    <source>
        <strain evidence="3">104-T / ATCC 96160 / CBS 514.97 / LARS 414 / MAFF 240422</strain>
    </source>
</reference>
<proteinExistence type="predicted"/>